<reference evidence="2" key="1">
    <citation type="submission" date="2011-10" db="EMBL/GenBank/DDBJ databases">
        <title>The Genome Sequence of Fusarium oxysporum HDV247.</title>
        <authorList>
            <consortium name="The Broad Institute Genome Sequencing Platform"/>
            <person name="Ma L.-J."/>
            <person name="Gale L.R."/>
            <person name="Schwartz D.C."/>
            <person name="Zhou S."/>
            <person name="Corby-Kistler H."/>
            <person name="Young S.K."/>
            <person name="Zeng Q."/>
            <person name="Gargeya S."/>
            <person name="Fitzgerald M."/>
            <person name="Haas B."/>
            <person name="Abouelleil A."/>
            <person name="Alvarado L."/>
            <person name="Arachchi H.M."/>
            <person name="Berlin A."/>
            <person name="Brown A."/>
            <person name="Chapman S.B."/>
            <person name="Chen Z."/>
            <person name="Dunbar C."/>
            <person name="Freedman E."/>
            <person name="Gearin G."/>
            <person name="Goldberg J."/>
            <person name="Griggs A."/>
            <person name="Gujja S."/>
            <person name="Heiman D."/>
            <person name="Howarth C."/>
            <person name="Larson L."/>
            <person name="Lui A."/>
            <person name="MacDonald P.J.P."/>
            <person name="Montmayeur A."/>
            <person name="Murphy C."/>
            <person name="Neiman D."/>
            <person name="Pearson M."/>
            <person name="Priest M."/>
            <person name="Roberts A."/>
            <person name="Saif S."/>
            <person name="Shea T."/>
            <person name="Shenoy N."/>
            <person name="Sisk P."/>
            <person name="Stolte C."/>
            <person name="Sykes S."/>
            <person name="Wortman J."/>
            <person name="Nusbaum C."/>
            <person name="Birren B."/>
        </authorList>
    </citation>
    <scope>NUCLEOTIDE SEQUENCE [LARGE SCALE GENOMIC DNA]</scope>
    <source>
        <strain evidence="2">HDV247</strain>
    </source>
</reference>
<organism evidence="2">
    <name type="scientific">Fusarium oxysporum f. sp. pisi HDV247</name>
    <dbReference type="NCBI Taxonomy" id="1080344"/>
    <lineage>
        <taxon>Eukaryota</taxon>
        <taxon>Fungi</taxon>
        <taxon>Dikarya</taxon>
        <taxon>Ascomycota</taxon>
        <taxon>Pezizomycotina</taxon>
        <taxon>Sordariomycetes</taxon>
        <taxon>Hypocreomycetidae</taxon>
        <taxon>Hypocreales</taxon>
        <taxon>Nectriaceae</taxon>
        <taxon>Fusarium</taxon>
        <taxon>Fusarium oxysporum species complex</taxon>
    </lineage>
</organism>
<sequence>MSTTCGHSSTYVDCSRAAANAGFVRPSPEERTLAMAKTGRLARGAYLSKEDAADNEYSFPNRWCCREITSPSSQKSRASLLRTGSRWKPPSSEMG</sequence>
<accession>W9Q209</accession>
<dbReference type="AlphaFoldDB" id="W9Q209"/>
<dbReference type="EMBL" id="JH650970">
    <property type="protein sequence ID" value="EXA48592.1"/>
    <property type="molecule type" value="Genomic_DNA"/>
</dbReference>
<protein>
    <submittedName>
        <fullName evidence="2">Uncharacterized protein</fullName>
    </submittedName>
</protein>
<evidence type="ECO:0000313" key="2">
    <source>
        <dbReference type="EMBL" id="EXA48592.1"/>
    </source>
</evidence>
<reference evidence="2" key="2">
    <citation type="submission" date="2012-05" db="EMBL/GenBank/DDBJ databases">
        <title>Annotation of the Genome Sequence of Fusarium oxysporum HDV247.</title>
        <authorList>
            <consortium name="The Broad Institute Genomics Platform"/>
            <person name="Ma L.-J."/>
            <person name="Corby-Kistler H."/>
            <person name="Broz K."/>
            <person name="Gale L.R."/>
            <person name="Jonkers W."/>
            <person name="O'Donnell K."/>
            <person name="Ploetz R."/>
            <person name="Steinberg C."/>
            <person name="Schwartz D.C."/>
            <person name="VanEtten H."/>
            <person name="Zhou S."/>
            <person name="Young S.K."/>
            <person name="Zeng Q."/>
            <person name="Gargeya S."/>
            <person name="Fitzgerald M."/>
            <person name="Abouelleil A."/>
            <person name="Alvarado L."/>
            <person name="Chapman S.B."/>
            <person name="Gainer-Dewar J."/>
            <person name="Goldberg J."/>
            <person name="Griggs A."/>
            <person name="Gujja S."/>
            <person name="Hansen M."/>
            <person name="Howarth C."/>
            <person name="Imamovic A."/>
            <person name="Ireland A."/>
            <person name="Larimer J."/>
            <person name="McCowan C."/>
            <person name="Murphy C."/>
            <person name="Pearson M."/>
            <person name="Poon T.W."/>
            <person name="Priest M."/>
            <person name="Roberts A."/>
            <person name="Saif S."/>
            <person name="Shea T."/>
            <person name="Sykes S."/>
            <person name="Wortman J."/>
            <person name="Nusbaum C."/>
            <person name="Birren B."/>
        </authorList>
    </citation>
    <scope>NUCLEOTIDE SEQUENCE</scope>
    <source>
        <strain evidence="2">HDV247</strain>
    </source>
</reference>
<feature type="region of interest" description="Disordered" evidence="1">
    <location>
        <begin position="70"/>
        <end position="95"/>
    </location>
</feature>
<name>W9Q209_FUSOX</name>
<dbReference type="HOGENOM" id="CLU_2372881_0_0_1"/>
<dbReference type="Proteomes" id="UP000030751">
    <property type="component" value="Unassembled WGS sequence"/>
</dbReference>
<evidence type="ECO:0000256" key="1">
    <source>
        <dbReference type="SAM" id="MobiDB-lite"/>
    </source>
</evidence>
<proteinExistence type="predicted"/>
<gene>
    <name evidence="2" type="ORF">FOVG_05282</name>
</gene>
<dbReference type="OrthoDB" id="2365600at2759"/>